<dbReference type="STRING" id="98765.A0A2R6NMG1"/>
<evidence type="ECO:0000256" key="1">
    <source>
        <dbReference type="SAM" id="MobiDB-lite"/>
    </source>
</evidence>
<name>A0A2R6NMG1_9APHY</name>
<reference evidence="2 3" key="1">
    <citation type="submission" date="2018-02" db="EMBL/GenBank/DDBJ databases">
        <title>Genome sequence of the basidiomycete white-rot fungus Phlebia centrifuga.</title>
        <authorList>
            <person name="Granchi Z."/>
            <person name="Peng M."/>
            <person name="de Vries R.P."/>
            <person name="Hilden K."/>
            <person name="Makela M.R."/>
            <person name="Grigoriev I."/>
            <person name="Riley R."/>
        </authorList>
    </citation>
    <scope>NUCLEOTIDE SEQUENCE [LARGE SCALE GENOMIC DNA]</scope>
    <source>
        <strain evidence="2 3">FBCC195</strain>
    </source>
</reference>
<dbReference type="EMBL" id="MLYV02001069">
    <property type="protein sequence ID" value="PSR73567.1"/>
    <property type="molecule type" value="Genomic_DNA"/>
</dbReference>
<dbReference type="OrthoDB" id="441210at2759"/>
<keyword evidence="3" id="KW-1185">Reference proteome</keyword>
<feature type="region of interest" description="Disordered" evidence="1">
    <location>
        <begin position="105"/>
        <end position="140"/>
    </location>
</feature>
<accession>A0A2R6NMG1</accession>
<proteinExistence type="predicted"/>
<protein>
    <submittedName>
        <fullName evidence="2">Uncharacterized protein</fullName>
    </submittedName>
</protein>
<dbReference type="AlphaFoldDB" id="A0A2R6NMG1"/>
<feature type="region of interest" description="Disordered" evidence="1">
    <location>
        <begin position="152"/>
        <end position="192"/>
    </location>
</feature>
<sequence length="192" mass="20394">MCTSLFLMILKAQCDKIKRKALLAPNSMGQENNPALGGLNRGARSFEEQSNRMRAGGGLMGLGGVGVDVGAVVGGMEANGIQRTPISSRIVPQGTTWRPPHTVHGVQARHSNPQRQPFSTMTDHSFRTSTTRSDQSDSANEVENLVGNHAMQRANIGPNNGWMPQAPPGRSNRAQPSNKRAGGGFRPAGTVG</sequence>
<feature type="compositionally biased region" description="Polar residues" evidence="1">
    <location>
        <begin position="109"/>
        <end position="123"/>
    </location>
</feature>
<gene>
    <name evidence="2" type="ORF">PHLCEN_2v10486</name>
</gene>
<evidence type="ECO:0000313" key="2">
    <source>
        <dbReference type="EMBL" id="PSR73567.1"/>
    </source>
</evidence>
<comment type="caution">
    <text evidence="2">The sequence shown here is derived from an EMBL/GenBank/DDBJ whole genome shotgun (WGS) entry which is preliminary data.</text>
</comment>
<dbReference type="Proteomes" id="UP000186601">
    <property type="component" value="Unassembled WGS sequence"/>
</dbReference>
<organism evidence="2 3">
    <name type="scientific">Hermanssonia centrifuga</name>
    <dbReference type="NCBI Taxonomy" id="98765"/>
    <lineage>
        <taxon>Eukaryota</taxon>
        <taxon>Fungi</taxon>
        <taxon>Dikarya</taxon>
        <taxon>Basidiomycota</taxon>
        <taxon>Agaricomycotina</taxon>
        <taxon>Agaricomycetes</taxon>
        <taxon>Polyporales</taxon>
        <taxon>Meruliaceae</taxon>
        <taxon>Hermanssonia</taxon>
    </lineage>
</organism>
<feature type="compositionally biased region" description="Gly residues" evidence="1">
    <location>
        <begin position="181"/>
        <end position="192"/>
    </location>
</feature>
<feature type="compositionally biased region" description="Low complexity" evidence="1">
    <location>
        <begin position="127"/>
        <end position="138"/>
    </location>
</feature>
<evidence type="ECO:0000313" key="3">
    <source>
        <dbReference type="Proteomes" id="UP000186601"/>
    </source>
</evidence>